<comment type="similarity">
    <text evidence="1">Belongs to the ABC transporter superfamily. ABCD family. Peroxisomal fatty acyl CoA transporter (TC 3.A.1.203) subfamily.</text>
</comment>
<dbReference type="InterPro" id="IPR017871">
    <property type="entry name" value="ABC_transporter-like_CS"/>
</dbReference>
<dbReference type="Proteomes" id="UP000324585">
    <property type="component" value="Unassembled WGS sequence"/>
</dbReference>
<keyword evidence="5" id="KW-0547">Nucleotide-binding</keyword>
<gene>
    <name evidence="13" type="ORF">FVE85_5187</name>
</gene>
<feature type="transmembrane region" description="Helical" evidence="10">
    <location>
        <begin position="241"/>
        <end position="260"/>
    </location>
</feature>
<evidence type="ECO:0000256" key="3">
    <source>
        <dbReference type="ARBA" id="ARBA00022448"/>
    </source>
</evidence>
<dbReference type="GO" id="GO:0140359">
    <property type="term" value="F:ABC-type transporter activity"/>
    <property type="evidence" value="ECO:0007669"/>
    <property type="project" value="InterPro"/>
</dbReference>
<dbReference type="InterPro" id="IPR011527">
    <property type="entry name" value="ABC1_TM_dom"/>
</dbReference>
<dbReference type="GO" id="GO:0016887">
    <property type="term" value="F:ATP hydrolysis activity"/>
    <property type="evidence" value="ECO:0007669"/>
    <property type="project" value="InterPro"/>
</dbReference>
<accession>A0A5J4Z340</accession>
<dbReference type="OrthoDB" id="422637at2759"/>
<dbReference type="Pfam" id="PF00005">
    <property type="entry name" value="ABC_tran"/>
    <property type="match status" value="1"/>
</dbReference>
<name>A0A5J4Z340_PORPP</name>
<evidence type="ECO:0000256" key="9">
    <source>
        <dbReference type="SAM" id="MobiDB-lite"/>
    </source>
</evidence>
<dbReference type="GO" id="GO:0005524">
    <property type="term" value="F:ATP binding"/>
    <property type="evidence" value="ECO:0007669"/>
    <property type="project" value="UniProtKB-KW"/>
</dbReference>
<evidence type="ECO:0000259" key="11">
    <source>
        <dbReference type="PROSITE" id="PS50893"/>
    </source>
</evidence>
<keyword evidence="3" id="KW-0813">Transport</keyword>
<dbReference type="PANTHER" id="PTHR11384">
    <property type="entry name" value="ATP-BINDING CASSETTE, SUB-FAMILY D MEMBER"/>
    <property type="match status" value="1"/>
</dbReference>
<dbReference type="SUPFAM" id="SSF52540">
    <property type="entry name" value="P-loop containing nucleoside triphosphate hydrolases"/>
    <property type="match status" value="1"/>
</dbReference>
<evidence type="ECO:0000259" key="12">
    <source>
        <dbReference type="PROSITE" id="PS50929"/>
    </source>
</evidence>
<keyword evidence="8 10" id="KW-0472">Membrane</keyword>
<feature type="compositionally biased region" description="Basic and acidic residues" evidence="9">
    <location>
        <begin position="70"/>
        <end position="85"/>
    </location>
</feature>
<dbReference type="Pfam" id="PF06472">
    <property type="entry name" value="ABC_membrane_2"/>
    <property type="match status" value="1"/>
</dbReference>
<comment type="caution">
    <text evidence="13">The sequence shown here is derived from an EMBL/GenBank/DDBJ whole genome shotgun (WGS) entry which is preliminary data.</text>
</comment>
<feature type="compositionally biased region" description="Polar residues" evidence="9">
    <location>
        <begin position="50"/>
        <end position="60"/>
    </location>
</feature>
<evidence type="ECO:0000256" key="1">
    <source>
        <dbReference type="ARBA" id="ARBA00008575"/>
    </source>
</evidence>
<dbReference type="GO" id="GO:0016020">
    <property type="term" value="C:membrane"/>
    <property type="evidence" value="ECO:0007669"/>
    <property type="project" value="InterPro"/>
</dbReference>
<evidence type="ECO:0000256" key="4">
    <source>
        <dbReference type="ARBA" id="ARBA00022692"/>
    </source>
</evidence>
<dbReference type="CDD" id="cd03223">
    <property type="entry name" value="ABCD_peroxisomal_ALDP"/>
    <property type="match status" value="1"/>
</dbReference>
<dbReference type="SUPFAM" id="SSF90123">
    <property type="entry name" value="ABC transporter transmembrane region"/>
    <property type="match status" value="1"/>
</dbReference>
<feature type="domain" description="ABC transmembrane type-1" evidence="12">
    <location>
        <begin position="121"/>
        <end position="409"/>
    </location>
</feature>
<reference evidence="14" key="1">
    <citation type="journal article" date="2019" name="Nat. Commun.">
        <title>Expansion of phycobilisome linker gene families in mesophilic red algae.</title>
        <authorList>
            <person name="Lee J."/>
            <person name="Kim D."/>
            <person name="Bhattacharya D."/>
            <person name="Yoon H.S."/>
        </authorList>
    </citation>
    <scope>NUCLEOTIDE SEQUENCE [LARGE SCALE GENOMIC DNA]</scope>
    <source>
        <strain evidence="14">CCMP 1328</strain>
    </source>
</reference>
<dbReference type="PROSITE" id="PS50929">
    <property type="entry name" value="ABC_TM1F"/>
    <property type="match status" value="1"/>
</dbReference>
<dbReference type="AlphaFoldDB" id="A0A5J4Z340"/>
<evidence type="ECO:0000256" key="7">
    <source>
        <dbReference type="ARBA" id="ARBA00022989"/>
    </source>
</evidence>
<dbReference type="InterPro" id="IPR050835">
    <property type="entry name" value="ABC_transporter_sub-D"/>
</dbReference>
<feature type="transmembrane region" description="Helical" evidence="10">
    <location>
        <begin position="160"/>
        <end position="179"/>
    </location>
</feature>
<evidence type="ECO:0000313" key="14">
    <source>
        <dbReference type="Proteomes" id="UP000324585"/>
    </source>
</evidence>
<sequence length="669" mass="75116">MDAPSAFAFWTCAPSWNNVSALSHPRSQTVRQKRTDIRVRDRAVLWRGNTGRQGSRPATISASSSASLASRERDGENLERDSAQDKTRATQMLARLVREIKVLGREFWTGPSAKTAWTWTILTVVFAFLNTVYAVGISFLQRAFWSALSAKDTTKFAKFLKFYVVAIVVGPVVITLYDYMRAKLSLLWRDFLTRSILKSYMSGLAYYKVNSAPTENGYGIDNPDQRITEDVRAVTSQAVELICTVSVAFFDFVLFSIILFRIYPPLFATLLVYSAVGTAVIVYFGRRLVDINAKQLQKEADFRYGLVRVRENAESVAFYHGDAVEQANILSHFGKAFKNNLLLISFQRNLGFFSSSFKYWINVVPSLVIAPIYFKGAMPLGYISQTYFSFFHVLSDLGLIVEKFSSLSTFSAGVNRLHDFRVAIDQLHQQGEHEKETGTLIELTEVSDARAESEPALQIFSLTIEPPGSVKKELVRDLSLSLEKGERLLVSGESGIGKSSLMRVIAGLWNHGSGSVQRAQLNDCMFLSQKPYLTLGLIKENACYPLPEDKFTDEQVREALERVNLSGIDKRLGRLTAQNSTDLSSILSLGEQQRLAFARILLNRPKFVILDESTSALDGRNEQIMYKLMVESGATIVSVSNRPNLEQYHSKLLQLSAHGKWEFRSKGLF</sequence>
<feature type="region of interest" description="Disordered" evidence="9">
    <location>
        <begin position="48"/>
        <end position="85"/>
    </location>
</feature>
<dbReference type="InterPro" id="IPR027417">
    <property type="entry name" value="P-loop_NTPase"/>
</dbReference>
<dbReference type="SMART" id="SM00382">
    <property type="entry name" value="AAA"/>
    <property type="match status" value="1"/>
</dbReference>
<dbReference type="Gene3D" id="1.20.1560.10">
    <property type="entry name" value="ABC transporter type 1, transmembrane domain"/>
    <property type="match status" value="1"/>
</dbReference>
<dbReference type="PANTHER" id="PTHR11384:SF59">
    <property type="entry name" value="LYSOSOMAL COBALAMIN TRANSPORTER ABCD4"/>
    <property type="match status" value="1"/>
</dbReference>
<evidence type="ECO:0000256" key="10">
    <source>
        <dbReference type="SAM" id="Phobius"/>
    </source>
</evidence>
<keyword evidence="7 10" id="KW-1133">Transmembrane helix</keyword>
<evidence type="ECO:0000313" key="13">
    <source>
        <dbReference type="EMBL" id="KAA8497602.1"/>
    </source>
</evidence>
<evidence type="ECO:0000256" key="5">
    <source>
        <dbReference type="ARBA" id="ARBA00022741"/>
    </source>
</evidence>
<keyword evidence="6 13" id="KW-0067">ATP-binding</keyword>
<dbReference type="PROSITE" id="PS00211">
    <property type="entry name" value="ABC_TRANSPORTER_1"/>
    <property type="match status" value="1"/>
</dbReference>
<keyword evidence="14" id="KW-1185">Reference proteome</keyword>
<dbReference type="PROSITE" id="PS50893">
    <property type="entry name" value="ABC_TRANSPORTER_2"/>
    <property type="match status" value="1"/>
</dbReference>
<dbReference type="Gene3D" id="3.40.50.300">
    <property type="entry name" value="P-loop containing nucleotide triphosphate hydrolases"/>
    <property type="match status" value="1"/>
</dbReference>
<evidence type="ECO:0000256" key="2">
    <source>
        <dbReference type="ARBA" id="ARBA00014334"/>
    </source>
</evidence>
<evidence type="ECO:0000256" key="6">
    <source>
        <dbReference type="ARBA" id="ARBA00022840"/>
    </source>
</evidence>
<organism evidence="13 14">
    <name type="scientific">Porphyridium purpureum</name>
    <name type="common">Red alga</name>
    <name type="synonym">Porphyridium cruentum</name>
    <dbReference type="NCBI Taxonomy" id="35688"/>
    <lineage>
        <taxon>Eukaryota</taxon>
        <taxon>Rhodophyta</taxon>
        <taxon>Bangiophyceae</taxon>
        <taxon>Porphyridiales</taxon>
        <taxon>Porphyridiaceae</taxon>
        <taxon>Porphyridium</taxon>
    </lineage>
</organism>
<evidence type="ECO:0000256" key="8">
    <source>
        <dbReference type="ARBA" id="ARBA00023136"/>
    </source>
</evidence>
<dbReference type="OMA" id="YFSFNHV"/>
<feature type="transmembrane region" description="Helical" evidence="10">
    <location>
        <begin position="116"/>
        <end position="140"/>
    </location>
</feature>
<protein>
    <recommendedName>
        <fullName evidence="2">Probable ATP-dependent transporter ycf16</fullName>
    </recommendedName>
</protein>
<proteinExistence type="inferred from homology"/>
<dbReference type="InterPro" id="IPR003439">
    <property type="entry name" value="ABC_transporter-like_ATP-bd"/>
</dbReference>
<dbReference type="InterPro" id="IPR036640">
    <property type="entry name" value="ABC1_TM_sf"/>
</dbReference>
<feature type="transmembrane region" description="Helical" evidence="10">
    <location>
        <begin position="266"/>
        <end position="285"/>
    </location>
</feature>
<dbReference type="InterPro" id="IPR003593">
    <property type="entry name" value="AAA+_ATPase"/>
</dbReference>
<dbReference type="EMBL" id="VRMN01000001">
    <property type="protein sequence ID" value="KAA8497602.1"/>
    <property type="molecule type" value="Genomic_DNA"/>
</dbReference>
<feature type="domain" description="ABC transporter" evidence="11">
    <location>
        <begin position="457"/>
        <end position="668"/>
    </location>
</feature>
<keyword evidence="4 10" id="KW-0812">Transmembrane</keyword>